<evidence type="ECO:0000256" key="6">
    <source>
        <dbReference type="ARBA" id="ARBA00023136"/>
    </source>
</evidence>
<dbReference type="OrthoDB" id="5288404at2"/>
<dbReference type="STRING" id="1120923.SAMN02746095_02226"/>
<dbReference type="InterPro" id="IPR039421">
    <property type="entry name" value="Type_1_exporter"/>
</dbReference>
<feature type="domain" description="ABC transporter" evidence="8">
    <location>
        <begin position="324"/>
        <end position="541"/>
    </location>
</feature>
<accession>A0A0D6PJL9</accession>
<dbReference type="GO" id="GO:0016887">
    <property type="term" value="F:ATP hydrolysis activity"/>
    <property type="evidence" value="ECO:0007669"/>
    <property type="project" value="InterPro"/>
</dbReference>
<dbReference type="GO" id="GO:0005886">
    <property type="term" value="C:plasma membrane"/>
    <property type="evidence" value="ECO:0007669"/>
    <property type="project" value="UniProtKB-SubCell"/>
</dbReference>
<dbReference type="InterPro" id="IPR003439">
    <property type="entry name" value="ABC_transporter-like_ATP-bd"/>
</dbReference>
<evidence type="ECO:0000256" key="7">
    <source>
        <dbReference type="SAM" id="Phobius"/>
    </source>
</evidence>
<evidence type="ECO:0000256" key="3">
    <source>
        <dbReference type="ARBA" id="ARBA00022741"/>
    </source>
</evidence>
<dbReference type="GO" id="GO:0045454">
    <property type="term" value="P:cell redox homeostasis"/>
    <property type="evidence" value="ECO:0007669"/>
    <property type="project" value="InterPro"/>
</dbReference>
<feature type="transmembrane region" description="Helical" evidence="7">
    <location>
        <begin position="16"/>
        <end position="35"/>
    </location>
</feature>
<evidence type="ECO:0000313" key="11">
    <source>
        <dbReference type="Proteomes" id="UP000032668"/>
    </source>
</evidence>
<dbReference type="GO" id="GO:0140359">
    <property type="term" value="F:ABC-type transporter activity"/>
    <property type="evidence" value="ECO:0007669"/>
    <property type="project" value="InterPro"/>
</dbReference>
<reference evidence="10 11" key="1">
    <citation type="submission" date="2012-11" db="EMBL/GenBank/DDBJ databases">
        <title>Whole genome sequence of Acidocella aminolytica 101 = DSM 11237.</title>
        <authorList>
            <person name="Azuma Y."/>
            <person name="Higashiura N."/>
            <person name="Hirakawa H."/>
            <person name="Matsushita K."/>
        </authorList>
    </citation>
    <scope>NUCLEOTIDE SEQUENCE [LARGE SCALE GENOMIC DNA]</scope>
    <source>
        <strain evidence="11">101 / DSM 11237</strain>
    </source>
</reference>
<comment type="subcellular location">
    <subcellularLocation>
        <location evidence="1">Cell membrane</location>
        <topology evidence="1">Multi-pass membrane protein</topology>
    </subcellularLocation>
</comment>
<organism evidence="10 11">
    <name type="scientific">Acidocella aminolytica 101 = DSM 11237</name>
    <dbReference type="NCBI Taxonomy" id="1120923"/>
    <lineage>
        <taxon>Bacteria</taxon>
        <taxon>Pseudomonadati</taxon>
        <taxon>Pseudomonadota</taxon>
        <taxon>Alphaproteobacteria</taxon>
        <taxon>Acetobacterales</taxon>
        <taxon>Acidocellaceae</taxon>
        <taxon>Acidocella</taxon>
    </lineage>
</organism>
<feature type="transmembrane region" description="Helical" evidence="7">
    <location>
        <begin position="42"/>
        <end position="60"/>
    </location>
</feature>
<dbReference type="PROSITE" id="PS50893">
    <property type="entry name" value="ABC_TRANSPORTER_2"/>
    <property type="match status" value="1"/>
</dbReference>
<dbReference type="InterPro" id="IPR003593">
    <property type="entry name" value="AAA+_ATPase"/>
</dbReference>
<dbReference type="NCBIfam" id="TIGR02868">
    <property type="entry name" value="CydC"/>
    <property type="match status" value="1"/>
</dbReference>
<dbReference type="Pfam" id="PF00005">
    <property type="entry name" value="ABC_tran"/>
    <property type="match status" value="1"/>
</dbReference>
<keyword evidence="2 7" id="KW-0812">Transmembrane</keyword>
<dbReference type="InterPro" id="IPR036640">
    <property type="entry name" value="ABC1_TM_sf"/>
</dbReference>
<dbReference type="InterPro" id="IPR027417">
    <property type="entry name" value="P-loop_NTPase"/>
</dbReference>
<keyword evidence="5 7" id="KW-1133">Transmembrane helix</keyword>
<dbReference type="AlphaFoldDB" id="A0A0D6PJL9"/>
<keyword evidence="4" id="KW-0067">ATP-binding</keyword>
<protein>
    <submittedName>
        <fullName evidence="10">ABC transporter cysteine exporter CydCD</fullName>
    </submittedName>
</protein>
<evidence type="ECO:0000256" key="1">
    <source>
        <dbReference type="ARBA" id="ARBA00004651"/>
    </source>
</evidence>
<dbReference type="Gene3D" id="1.20.1560.10">
    <property type="entry name" value="ABC transporter type 1, transmembrane domain"/>
    <property type="match status" value="1"/>
</dbReference>
<sequence>MSPIIRVVSLWTRHPGWLFLALLLSLGALTAGVMLMGLSGHYLAVAIAGGVLIVPALLPWTGTARVLFRYGERIVGHEAIFRALADLRVWMFRGLARSAAGGLGLRRTGDALARLVNDVDVLDGLFLRIFVPLMGALLLLPMMFWTLEREHGLAVLVLVPFCFVAFWVPWRAARAAEDNAGKVGLAVAGLRTAALDALHGLREVKIFAAEGRMLAEVQAREAQLLAAQRELAGEGAKLSAMAFVAAQGGILLAIILGFFGLPIAAVAAVLVLTAAFEAVLGLPRAGLLYGQAKKAAARVVQAAETGPPVPEPVKPASMPSRNAIAFEHVSFRYAPDRPFVFEDLSVQLPEGSRTAILGPSGAGKSTIAALILKLIEPVSGQIRFGGTDVAQLPAEALRHRIAYLGQTTHLFADTIRNNLLLGDPKAVDEKLWAVLEAAQVADAIRALPEGLDSWLGEGGATLSGGQGRRLALARTLLMNAPVLLLDEPCAGLDAATEQEFFRVFNAATEGRTVLLILHRLTGVEHLDRIWRFTGRTLVAAAG</sequence>
<dbReference type="SMART" id="SM00382">
    <property type="entry name" value="AAA"/>
    <property type="match status" value="1"/>
</dbReference>
<feature type="transmembrane region" description="Helical" evidence="7">
    <location>
        <begin position="250"/>
        <end position="276"/>
    </location>
</feature>
<dbReference type="Proteomes" id="UP000032668">
    <property type="component" value="Unassembled WGS sequence"/>
</dbReference>
<evidence type="ECO:0000256" key="4">
    <source>
        <dbReference type="ARBA" id="ARBA00022840"/>
    </source>
</evidence>
<dbReference type="RefSeq" id="WP_048879380.1">
    <property type="nucleotide sequence ID" value="NZ_BANC01000065.1"/>
</dbReference>
<keyword evidence="11" id="KW-1185">Reference proteome</keyword>
<dbReference type="SUPFAM" id="SSF90123">
    <property type="entry name" value="ABC transporter transmembrane region"/>
    <property type="match status" value="1"/>
</dbReference>
<feature type="transmembrane region" description="Helical" evidence="7">
    <location>
        <begin position="125"/>
        <end position="145"/>
    </location>
</feature>
<evidence type="ECO:0000256" key="5">
    <source>
        <dbReference type="ARBA" id="ARBA00022989"/>
    </source>
</evidence>
<dbReference type="PANTHER" id="PTHR24221:SF654">
    <property type="entry name" value="ATP-BINDING CASSETTE SUB-FAMILY B MEMBER 6"/>
    <property type="match status" value="1"/>
</dbReference>
<dbReference type="PROSITE" id="PS50929">
    <property type="entry name" value="ABC_TM1F"/>
    <property type="match status" value="1"/>
</dbReference>
<dbReference type="GO" id="GO:0005524">
    <property type="term" value="F:ATP binding"/>
    <property type="evidence" value="ECO:0007669"/>
    <property type="project" value="UniProtKB-KW"/>
</dbReference>
<evidence type="ECO:0000259" key="8">
    <source>
        <dbReference type="PROSITE" id="PS50893"/>
    </source>
</evidence>
<dbReference type="EMBL" id="BANC01000065">
    <property type="protein sequence ID" value="GAN80994.1"/>
    <property type="molecule type" value="Genomic_DNA"/>
</dbReference>
<dbReference type="Pfam" id="PF00664">
    <property type="entry name" value="ABC_membrane"/>
    <property type="match status" value="1"/>
</dbReference>
<dbReference type="InterPro" id="IPR011527">
    <property type="entry name" value="ABC1_TM_dom"/>
</dbReference>
<dbReference type="GO" id="GO:0034775">
    <property type="term" value="P:glutathione transmembrane transport"/>
    <property type="evidence" value="ECO:0007669"/>
    <property type="project" value="InterPro"/>
</dbReference>
<name>A0A0D6PJL9_9PROT</name>
<proteinExistence type="predicted"/>
<keyword evidence="6 7" id="KW-0472">Membrane</keyword>
<feature type="domain" description="ABC transmembrane type-1" evidence="9">
    <location>
        <begin position="19"/>
        <end position="257"/>
    </location>
</feature>
<gene>
    <name evidence="10" type="ORF">Aam_067_004</name>
</gene>
<keyword evidence="3" id="KW-0547">Nucleotide-binding</keyword>
<evidence type="ECO:0000256" key="2">
    <source>
        <dbReference type="ARBA" id="ARBA00022692"/>
    </source>
</evidence>
<dbReference type="InterPro" id="IPR014223">
    <property type="entry name" value="ABC_CydC/D"/>
</dbReference>
<dbReference type="PANTHER" id="PTHR24221">
    <property type="entry name" value="ATP-BINDING CASSETTE SUB-FAMILY B"/>
    <property type="match status" value="1"/>
</dbReference>
<evidence type="ECO:0000313" key="10">
    <source>
        <dbReference type="EMBL" id="GAN80994.1"/>
    </source>
</evidence>
<comment type="caution">
    <text evidence="10">The sequence shown here is derived from an EMBL/GenBank/DDBJ whole genome shotgun (WGS) entry which is preliminary data.</text>
</comment>
<dbReference type="Gene3D" id="3.40.50.300">
    <property type="entry name" value="P-loop containing nucleotide triphosphate hydrolases"/>
    <property type="match status" value="1"/>
</dbReference>
<evidence type="ECO:0000259" key="9">
    <source>
        <dbReference type="PROSITE" id="PS50929"/>
    </source>
</evidence>
<dbReference type="SUPFAM" id="SSF52540">
    <property type="entry name" value="P-loop containing nucleoside triphosphate hydrolases"/>
    <property type="match status" value="1"/>
</dbReference>
<feature type="transmembrane region" description="Helical" evidence="7">
    <location>
        <begin position="152"/>
        <end position="170"/>
    </location>
</feature>